<accession>A0A1J1HK28</accession>
<feature type="non-terminal residue" evidence="1">
    <location>
        <position position="223"/>
    </location>
</feature>
<feature type="non-terminal residue" evidence="1">
    <location>
        <position position="1"/>
    </location>
</feature>
<sequence length="223" mass="25373">TDLCSSRIQNAIAPNRNHVTSPLAPSQMMRQHLFLPQPVAGDCSSTDPVSDEGNVDVYAPVLKQLIPTRKNNHMMGSQRSSVDKREYIDIPLPKSVLKINLQNHENNCTKYNNYMIPTKNNLLKEHYTSSECICQTSDDKQDISSNSTYEDSLKGEFAEETTTTSTTRIALAQRTKLRQEMYDNLDRHANRHSFSGFRQMERNVKNSRRSSFMIGTNTDPNTI</sequence>
<reference evidence="1 2" key="1">
    <citation type="submission" date="2015-04" db="EMBL/GenBank/DDBJ databases">
        <authorList>
            <person name="Syromyatnikov M.Y."/>
            <person name="Popov V.N."/>
        </authorList>
    </citation>
    <scope>NUCLEOTIDE SEQUENCE [LARGE SCALE GENOMIC DNA]</scope>
</reference>
<dbReference type="Proteomes" id="UP000183832">
    <property type="component" value="Unassembled WGS sequence"/>
</dbReference>
<proteinExistence type="predicted"/>
<keyword evidence="2" id="KW-1185">Reference proteome</keyword>
<dbReference type="EMBL" id="CVRI01000006">
    <property type="protein sequence ID" value="CRK88381.1"/>
    <property type="molecule type" value="Genomic_DNA"/>
</dbReference>
<organism evidence="1 2">
    <name type="scientific">Clunio marinus</name>
    <dbReference type="NCBI Taxonomy" id="568069"/>
    <lineage>
        <taxon>Eukaryota</taxon>
        <taxon>Metazoa</taxon>
        <taxon>Ecdysozoa</taxon>
        <taxon>Arthropoda</taxon>
        <taxon>Hexapoda</taxon>
        <taxon>Insecta</taxon>
        <taxon>Pterygota</taxon>
        <taxon>Neoptera</taxon>
        <taxon>Endopterygota</taxon>
        <taxon>Diptera</taxon>
        <taxon>Nematocera</taxon>
        <taxon>Chironomoidea</taxon>
        <taxon>Chironomidae</taxon>
        <taxon>Clunio</taxon>
    </lineage>
</organism>
<gene>
    <name evidence="1" type="ORF">CLUMA_CG002158</name>
</gene>
<evidence type="ECO:0000313" key="1">
    <source>
        <dbReference type="EMBL" id="CRK88381.1"/>
    </source>
</evidence>
<name>A0A1J1HK28_9DIPT</name>
<evidence type="ECO:0000313" key="2">
    <source>
        <dbReference type="Proteomes" id="UP000183832"/>
    </source>
</evidence>
<protein>
    <submittedName>
        <fullName evidence="1">CLUMA_CG002158, isoform A</fullName>
    </submittedName>
</protein>
<dbReference type="AlphaFoldDB" id="A0A1J1HK28"/>